<keyword evidence="2" id="KW-1185">Reference proteome</keyword>
<gene>
    <name evidence="1" type="ORF">CD29_19785</name>
</gene>
<dbReference type="OrthoDB" id="2571140at2"/>
<dbReference type="AlphaFoldDB" id="A0A0A3HTC3"/>
<evidence type="ECO:0000313" key="1">
    <source>
        <dbReference type="EMBL" id="KGR73543.1"/>
    </source>
</evidence>
<dbReference type="EMBL" id="JPVN01000049">
    <property type="protein sequence ID" value="KGR73543.1"/>
    <property type="molecule type" value="Genomic_DNA"/>
</dbReference>
<reference evidence="1 2" key="1">
    <citation type="submission" date="2014-02" db="EMBL/GenBank/DDBJ databases">
        <title>Draft genome sequence of Lysinibacillus manganicus DSM 26584T.</title>
        <authorList>
            <person name="Zhang F."/>
            <person name="Wang G."/>
            <person name="Zhang L."/>
        </authorList>
    </citation>
    <scope>NUCLEOTIDE SEQUENCE [LARGE SCALE GENOMIC DNA]</scope>
    <source>
        <strain evidence="1 2">DSM 26584</strain>
    </source>
</reference>
<organism evidence="1 2">
    <name type="scientific">Ureibacillus manganicus DSM 26584</name>
    <dbReference type="NCBI Taxonomy" id="1384049"/>
    <lineage>
        <taxon>Bacteria</taxon>
        <taxon>Bacillati</taxon>
        <taxon>Bacillota</taxon>
        <taxon>Bacilli</taxon>
        <taxon>Bacillales</taxon>
        <taxon>Caryophanaceae</taxon>
        <taxon>Ureibacillus</taxon>
    </lineage>
</organism>
<comment type="caution">
    <text evidence="1">The sequence shown here is derived from an EMBL/GenBank/DDBJ whole genome shotgun (WGS) entry which is preliminary data.</text>
</comment>
<accession>A0A0A3HTC3</accession>
<evidence type="ECO:0000313" key="2">
    <source>
        <dbReference type="Proteomes" id="UP000030416"/>
    </source>
</evidence>
<protein>
    <submittedName>
        <fullName evidence="1">Uncharacterized protein</fullName>
    </submittedName>
</protein>
<proteinExistence type="predicted"/>
<name>A0A0A3HTC3_9BACL</name>
<sequence>MNCFNCEQKIDDTYRVNQVGEVFCSDDCYDVFPHSMDDTAHPYIDDYEGIRTNYLDWLQNWQVDLQSTYPNKYPLHAVDEMNDKIDEVFETYLDYYQTKGDDGVFANEIYQYLLKFEELQNKILHWRPERKIYYYLSVDVYLDESGSQIQNWYEFAKYLYDKIAVNLFFLLKDNVHPHDNMAFYFENQSYLNEVLDEFANVFGSAFVEDNIYSDEAYLCDGGCNDYEVIGNEVDMDALDGWFICCSCERSDYPGFFTKVELLNELDLTDVQGDIRLKYSKTYNWYSYIRKVKRSCRYYELKFPHWIDFEYG</sequence>
<dbReference type="Proteomes" id="UP000030416">
    <property type="component" value="Unassembled WGS sequence"/>
</dbReference>
<dbReference type="RefSeq" id="WP_036190528.1">
    <property type="nucleotide sequence ID" value="NZ_AVDA01000049.1"/>
</dbReference>
<dbReference type="eggNOG" id="ENOG503424X">
    <property type="taxonomic scope" value="Bacteria"/>
</dbReference>